<evidence type="ECO:0000256" key="1">
    <source>
        <dbReference type="SAM" id="Phobius"/>
    </source>
</evidence>
<feature type="transmembrane region" description="Helical" evidence="1">
    <location>
        <begin position="230"/>
        <end position="263"/>
    </location>
</feature>
<dbReference type="Pfam" id="PF04165">
    <property type="entry name" value="DUF401"/>
    <property type="match status" value="1"/>
</dbReference>
<feature type="transmembrane region" description="Helical" evidence="1">
    <location>
        <begin position="356"/>
        <end position="378"/>
    </location>
</feature>
<feature type="transmembrane region" description="Helical" evidence="1">
    <location>
        <begin position="111"/>
        <end position="136"/>
    </location>
</feature>
<dbReference type="PANTHER" id="PTHR39556:SF1">
    <property type="entry name" value="PROTEIN, PUTATIVE-RELATED"/>
    <property type="match status" value="1"/>
</dbReference>
<proteinExistence type="predicted"/>
<feature type="transmembrane region" description="Helical" evidence="1">
    <location>
        <begin position="315"/>
        <end position="344"/>
    </location>
</feature>
<evidence type="ECO:0008006" key="3">
    <source>
        <dbReference type="Google" id="ProtNLM"/>
    </source>
</evidence>
<keyword evidence="1" id="KW-1133">Transmembrane helix</keyword>
<dbReference type="InterPro" id="IPR007294">
    <property type="entry name" value="DUF401"/>
</dbReference>
<gene>
    <name evidence="2" type="ORF">SDC9_58000</name>
</gene>
<feature type="transmembrane region" description="Helical" evidence="1">
    <location>
        <begin position="275"/>
        <end position="295"/>
    </location>
</feature>
<accession>A0A644X660</accession>
<feature type="transmembrane region" description="Helical" evidence="1">
    <location>
        <begin position="398"/>
        <end position="420"/>
    </location>
</feature>
<feature type="transmembrane region" description="Helical" evidence="1">
    <location>
        <begin position="187"/>
        <end position="206"/>
    </location>
</feature>
<dbReference type="PANTHER" id="PTHR39556">
    <property type="entry name" value="PROTEIN, PUTATIVE-RELATED"/>
    <property type="match status" value="1"/>
</dbReference>
<sequence length="421" mass="46701">MKYNLYNKLGRGTTMIQLASVVISFLLIPVLGRTKLKLSYILLISAGVLAIISGIGFEGTAQSLAEVFKGSSLSTVLTILMVSVLGGLMKHYKTLDKIVETILLIVSSKKIILMIIPALIGILIIPGGALLSAPFINNLGEEMNIAPPKRAAINLVFRHVAMFLLPFSTGLLVIASSMPEINITKLVMFNLAYVVPMFFVGYLLYIKNIESEKSTHKKDLGKNFLKLLLYTSPITICVILNALTGLPFYITMIVSVVCVYFLSDKKDFVKITIKSINWHTVLMVAIILLLKEMILKMDDLLLIFGNLFKQSNSTFSVLVIFLVSSVFFGIITGNQTAALAIILPMVSQLNVAGNMLYIYVYFAFASAFIGYFFSPIHLCQAFTIQLMNVTTLELYKEYRYYLLFSLIVLFSSAFILTAIFA</sequence>
<comment type="caution">
    <text evidence="2">The sequence shown here is derived from an EMBL/GenBank/DDBJ whole genome shotgun (WGS) entry which is preliminary data.</text>
</comment>
<reference evidence="2" key="1">
    <citation type="submission" date="2019-08" db="EMBL/GenBank/DDBJ databases">
        <authorList>
            <person name="Kucharzyk K."/>
            <person name="Murdoch R.W."/>
            <person name="Higgins S."/>
            <person name="Loffler F."/>
        </authorList>
    </citation>
    <scope>NUCLEOTIDE SEQUENCE</scope>
</reference>
<protein>
    <recommendedName>
        <fullName evidence="3">DUF401 family protein</fullName>
    </recommendedName>
</protein>
<feature type="transmembrane region" description="Helical" evidence="1">
    <location>
        <begin position="38"/>
        <end position="57"/>
    </location>
</feature>
<evidence type="ECO:0000313" key="2">
    <source>
        <dbReference type="EMBL" id="MPM11650.1"/>
    </source>
</evidence>
<name>A0A644X660_9ZZZZ</name>
<feature type="transmembrane region" description="Helical" evidence="1">
    <location>
        <begin position="12"/>
        <end position="31"/>
    </location>
</feature>
<keyword evidence="1" id="KW-0812">Transmembrane</keyword>
<organism evidence="2">
    <name type="scientific">bioreactor metagenome</name>
    <dbReference type="NCBI Taxonomy" id="1076179"/>
    <lineage>
        <taxon>unclassified sequences</taxon>
        <taxon>metagenomes</taxon>
        <taxon>ecological metagenomes</taxon>
    </lineage>
</organism>
<keyword evidence="1" id="KW-0472">Membrane</keyword>
<dbReference type="AlphaFoldDB" id="A0A644X660"/>
<dbReference type="EMBL" id="VSSQ01001859">
    <property type="protein sequence ID" value="MPM11650.1"/>
    <property type="molecule type" value="Genomic_DNA"/>
</dbReference>
<feature type="transmembrane region" description="Helical" evidence="1">
    <location>
        <begin position="156"/>
        <end position="175"/>
    </location>
</feature>